<dbReference type="EMBL" id="JAWXYG010000012">
    <property type="protein sequence ID" value="KAK4257162.1"/>
    <property type="molecule type" value="Genomic_DNA"/>
</dbReference>
<organism evidence="1 2">
    <name type="scientific">Acacia crassicarpa</name>
    <name type="common">northern wattle</name>
    <dbReference type="NCBI Taxonomy" id="499986"/>
    <lineage>
        <taxon>Eukaryota</taxon>
        <taxon>Viridiplantae</taxon>
        <taxon>Streptophyta</taxon>
        <taxon>Embryophyta</taxon>
        <taxon>Tracheophyta</taxon>
        <taxon>Spermatophyta</taxon>
        <taxon>Magnoliopsida</taxon>
        <taxon>eudicotyledons</taxon>
        <taxon>Gunneridae</taxon>
        <taxon>Pentapetalae</taxon>
        <taxon>rosids</taxon>
        <taxon>fabids</taxon>
        <taxon>Fabales</taxon>
        <taxon>Fabaceae</taxon>
        <taxon>Caesalpinioideae</taxon>
        <taxon>mimosoid clade</taxon>
        <taxon>Acacieae</taxon>
        <taxon>Acacia</taxon>
    </lineage>
</organism>
<sequence>MNMLLREKSMEQLIDRRSCRDADAASVEAMIDVAARCTAGNLDERPSMKRVLQWLEQEIAMPPSSSYSYESHSDHS</sequence>
<keyword evidence="2" id="KW-1185">Reference proteome</keyword>
<evidence type="ECO:0000313" key="1">
    <source>
        <dbReference type="EMBL" id="KAK4257162.1"/>
    </source>
</evidence>
<comment type="caution">
    <text evidence="1">The sequence shown here is derived from an EMBL/GenBank/DDBJ whole genome shotgun (WGS) entry which is preliminary data.</text>
</comment>
<dbReference type="AlphaFoldDB" id="A0AAE1IUG4"/>
<protein>
    <submittedName>
        <fullName evidence="1">Uncharacterized protein</fullName>
    </submittedName>
</protein>
<gene>
    <name evidence="1" type="ORF">QN277_006785</name>
</gene>
<dbReference type="Proteomes" id="UP001293593">
    <property type="component" value="Unassembled WGS sequence"/>
</dbReference>
<dbReference type="SUPFAM" id="SSF56112">
    <property type="entry name" value="Protein kinase-like (PK-like)"/>
    <property type="match status" value="1"/>
</dbReference>
<accession>A0AAE1IUG4</accession>
<reference evidence="1" key="1">
    <citation type="submission" date="2023-10" db="EMBL/GenBank/DDBJ databases">
        <title>Chromosome-level genome of the transformable northern wattle, Acacia crassicarpa.</title>
        <authorList>
            <person name="Massaro I."/>
            <person name="Sinha N.R."/>
            <person name="Poethig S."/>
            <person name="Leichty A.R."/>
        </authorList>
    </citation>
    <scope>NUCLEOTIDE SEQUENCE</scope>
    <source>
        <strain evidence="1">Acra3RX</strain>
        <tissue evidence="1">Leaf</tissue>
    </source>
</reference>
<dbReference type="Gene3D" id="1.10.510.10">
    <property type="entry name" value="Transferase(Phosphotransferase) domain 1"/>
    <property type="match status" value="1"/>
</dbReference>
<evidence type="ECO:0000313" key="2">
    <source>
        <dbReference type="Proteomes" id="UP001293593"/>
    </source>
</evidence>
<name>A0AAE1IUG4_9FABA</name>
<dbReference type="InterPro" id="IPR011009">
    <property type="entry name" value="Kinase-like_dom_sf"/>
</dbReference>
<proteinExistence type="predicted"/>